<name>A0A8S9ZTV9_9BILA</name>
<accession>A0A8S9ZTV9</accession>
<feature type="signal peptide" evidence="2">
    <location>
        <begin position="1"/>
        <end position="21"/>
    </location>
</feature>
<feature type="compositionally biased region" description="Polar residues" evidence="1">
    <location>
        <begin position="44"/>
        <end position="55"/>
    </location>
</feature>
<keyword evidence="4" id="KW-1185">Reference proteome</keyword>
<evidence type="ECO:0000256" key="1">
    <source>
        <dbReference type="SAM" id="MobiDB-lite"/>
    </source>
</evidence>
<proteinExistence type="predicted"/>
<keyword evidence="2" id="KW-0732">Signal</keyword>
<dbReference type="Proteomes" id="UP000605970">
    <property type="component" value="Unassembled WGS sequence"/>
</dbReference>
<comment type="caution">
    <text evidence="3">The sequence shown here is derived from an EMBL/GenBank/DDBJ whole genome shotgun (WGS) entry which is preliminary data.</text>
</comment>
<dbReference type="EMBL" id="JABEBT010000027">
    <property type="protein sequence ID" value="KAF7636690.1"/>
    <property type="molecule type" value="Genomic_DNA"/>
</dbReference>
<evidence type="ECO:0000313" key="3">
    <source>
        <dbReference type="EMBL" id="KAF7636690.1"/>
    </source>
</evidence>
<feature type="chain" id="PRO_5035786381" evidence="2">
    <location>
        <begin position="22"/>
        <end position="332"/>
    </location>
</feature>
<feature type="region of interest" description="Disordered" evidence="1">
    <location>
        <begin position="33"/>
        <end position="55"/>
    </location>
</feature>
<organism evidence="3 4">
    <name type="scientific">Meloidogyne graminicola</name>
    <dbReference type="NCBI Taxonomy" id="189291"/>
    <lineage>
        <taxon>Eukaryota</taxon>
        <taxon>Metazoa</taxon>
        <taxon>Ecdysozoa</taxon>
        <taxon>Nematoda</taxon>
        <taxon>Chromadorea</taxon>
        <taxon>Rhabditida</taxon>
        <taxon>Tylenchina</taxon>
        <taxon>Tylenchomorpha</taxon>
        <taxon>Tylenchoidea</taxon>
        <taxon>Meloidogynidae</taxon>
        <taxon>Meloidogyninae</taxon>
        <taxon>Meloidogyne</taxon>
    </lineage>
</organism>
<evidence type="ECO:0000256" key="2">
    <source>
        <dbReference type="SAM" id="SignalP"/>
    </source>
</evidence>
<reference evidence="3" key="1">
    <citation type="journal article" date="2020" name="Ecol. Evol.">
        <title>Genome structure and content of the rice root-knot nematode (Meloidogyne graminicola).</title>
        <authorList>
            <person name="Phan N.T."/>
            <person name="Danchin E.G.J."/>
            <person name="Klopp C."/>
            <person name="Perfus-Barbeoch L."/>
            <person name="Kozlowski D.K."/>
            <person name="Koutsovoulos G.D."/>
            <person name="Lopez-Roques C."/>
            <person name="Bouchez O."/>
            <person name="Zahm M."/>
            <person name="Besnard G."/>
            <person name="Bellafiore S."/>
        </authorList>
    </citation>
    <scope>NUCLEOTIDE SEQUENCE</scope>
    <source>
        <strain evidence="3">VN-18</strain>
    </source>
</reference>
<gene>
    <name evidence="3" type="ORF">Mgra_00003871</name>
</gene>
<sequence length="332" mass="37454">MILKKIFLFLLILNYVQIIEGVNNKEFNEGNSLKTSSDKELNANKAQQDVQTSNPKLKKKVTFSISVNEDEEKGKSVEYGNYEGKKSSGVTFNVGNSSISTNIPMKEIVGKTTLRNPSLKKKQIVTEEKQKSFPNSFNMNQTKTKLNPQAKEFIKPRNHFLTTTTTLNSETNISVGHFPSNPPLKNVQGLLVNTNYLPNPNSTSFPYSEERPSNPHLTNVKGLLVNKNLMTNPNSTSFPYPDPREVEANKKRLNPEAPAFIPQNNQNNYNLMYEQPQPFGPYISHFGVPQSLHQTNFHTGFDYKPINTLPIWSNYGTLPGGLPDENVFYADH</sequence>
<dbReference type="AlphaFoldDB" id="A0A8S9ZTV9"/>
<evidence type="ECO:0000313" key="4">
    <source>
        <dbReference type="Proteomes" id="UP000605970"/>
    </source>
</evidence>
<protein>
    <submittedName>
        <fullName evidence="3">Uncharacterized protein</fullName>
    </submittedName>
</protein>